<keyword evidence="1" id="KW-0479">Metal-binding</keyword>
<evidence type="ECO:0000313" key="6">
    <source>
        <dbReference type="Proteomes" id="UP001172457"/>
    </source>
</evidence>
<sequence length="458" mass="53975">MFEHQHPLSLVDLQLDDDLTYEEDDDEEEKQELTAKQEFHCRCNRCGEEINWYHRYYYNCNDCVYSIHKFCGEVPPTLEHHSHRHTLILLQREIGWKCDVCRTHHQPEELTYLCSQCDFDIDLKCVTEWLKTSIIHHPSHMHPLVSITRDIMCLCDACGKKHEGIFYHCTTCPRFLINSDCAFLEKKLFIQDATATDGFFSHIHPLTLAYSFPEADQKANHYPSCRVCDEFVDNENLWIYKCDDCRYYTHLDCATARGEPFMSIFSTPVHDAHPNHLIQRVQSRLGNGCRSCLRGFNENGLSYSCPTCEFHLHPECALFLPKTIRHKFDKHPMKLSYFPIENHKSRYFCEVCEEEFDPERWFYHCYDCVQSTHSACSPLILDCRRAADYYLPIHEFLNIKFGGIHNIEDHSHPVSFDQGIESDGDCDSCSYSMRYKMIFKCLQCKYAIHFRCCKSFNN</sequence>
<dbReference type="Proteomes" id="UP001172457">
    <property type="component" value="Chromosome 5"/>
</dbReference>
<dbReference type="InterPro" id="IPR046349">
    <property type="entry name" value="C1-like_sf"/>
</dbReference>
<dbReference type="PANTHER" id="PTHR32410:SF161">
    <property type="entry name" value="DC1, ZINC FINGER, RING_FYVE_PHD-TYPE-RELATED"/>
    <property type="match status" value="1"/>
</dbReference>
<dbReference type="InterPro" id="IPR002219">
    <property type="entry name" value="PKC_DAG/PE"/>
</dbReference>
<gene>
    <name evidence="5" type="ORF">OSB04_020974</name>
</gene>
<accession>A0AA38T6T0</accession>
<dbReference type="SUPFAM" id="SSF57889">
    <property type="entry name" value="Cysteine-rich domain"/>
    <property type="match status" value="4"/>
</dbReference>
<dbReference type="EMBL" id="JARYMX010000005">
    <property type="protein sequence ID" value="KAJ9548431.1"/>
    <property type="molecule type" value="Genomic_DNA"/>
</dbReference>
<organism evidence="5 6">
    <name type="scientific">Centaurea solstitialis</name>
    <name type="common">yellow star-thistle</name>
    <dbReference type="NCBI Taxonomy" id="347529"/>
    <lineage>
        <taxon>Eukaryota</taxon>
        <taxon>Viridiplantae</taxon>
        <taxon>Streptophyta</taxon>
        <taxon>Embryophyta</taxon>
        <taxon>Tracheophyta</taxon>
        <taxon>Spermatophyta</taxon>
        <taxon>Magnoliopsida</taxon>
        <taxon>eudicotyledons</taxon>
        <taxon>Gunneridae</taxon>
        <taxon>Pentapetalae</taxon>
        <taxon>asterids</taxon>
        <taxon>campanulids</taxon>
        <taxon>Asterales</taxon>
        <taxon>Asteraceae</taxon>
        <taxon>Carduoideae</taxon>
        <taxon>Cardueae</taxon>
        <taxon>Centaureinae</taxon>
        <taxon>Centaurea</taxon>
    </lineage>
</organism>
<proteinExistence type="predicted"/>
<evidence type="ECO:0000259" key="4">
    <source>
        <dbReference type="PROSITE" id="PS50081"/>
    </source>
</evidence>
<keyword evidence="6" id="KW-1185">Reference proteome</keyword>
<evidence type="ECO:0000313" key="5">
    <source>
        <dbReference type="EMBL" id="KAJ9548431.1"/>
    </source>
</evidence>
<protein>
    <recommendedName>
        <fullName evidence="4">Phorbol-ester/DAG-type domain-containing protein</fullName>
    </recommendedName>
</protein>
<dbReference type="InterPro" id="IPR053192">
    <property type="entry name" value="Vacuole_Formation_Reg"/>
</dbReference>
<reference evidence="5" key="1">
    <citation type="submission" date="2023-03" db="EMBL/GenBank/DDBJ databases">
        <title>Chromosome-scale reference genome and RAD-based genetic map of yellow starthistle (Centaurea solstitialis) reveal putative structural variation and QTLs associated with invader traits.</title>
        <authorList>
            <person name="Reatini B."/>
            <person name="Cang F.A."/>
            <person name="Jiang Q."/>
            <person name="Mckibben M.T.W."/>
            <person name="Barker M.S."/>
            <person name="Rieseberg L.H."/>
            <person name="Dlugosch K.M."/>
        </authorList>
    </citation>
    <scope>NUCLEOTIDE SEQUENCE</scope>
    <source>
        <strain evidence="5">CAN-66</strain>
        <tissue evidence="5">Leaf</tissue>
    </source>
</reference>
<feature type="domain" description="Phorbol-ester/DAG-type" evidence="4">
    <location>
        <begin position="325"/>
        <end position="383"/>
    </location>
</feature>
<dbReference type="InterPro" id="IPR004146">
    <property type="entry name" value="DC1"/>
</dbReference>
<dbReference type="PANTHER" id="PTHR32410">
    <property type="entry name" value="CYSTEINE/HISTIDINE-RICH C1 DOMAIN FAMILY PROTEIN"/>
    <property type="match status" value="1"/>
</dbReference>
<keyword evidence="3" id="KW-0862">Zinc</keyword>
<dbReference type="PROSITE" id="PS50081">
    <property type="entry name" value="ZF_DAG_PE_2"/>
    <property type="match status" value="1"/>
</dbReference>
<keyword evidence="2" id="KW-0677">Repeat</keyword>
<evidence type="ECO:0000256" key="1">
    <source>
        <dbReference type="ARBA" id="ARBA00022723"/>
    </source>
</evidence>
<evidence type="ECO:0000256" key="2">
    <source>
        <dbReference type="ARBA" id="ARBA00022737"/>
    </source>
</evidence>
<dbReference type="GO" id="GO:0046872">
    <property type="term" value="F:metal ion binding"/>
    <property type="evidence" value="ECO:0007669"/>
    <property type="project" value="UniProtKB-KW"/>
</dbReference>
<comment type="caution">
    <text evidence="5">The sequence shown here is derived from an EMBL/GenBank/DDBJ whole genome shotgun (WGS) entry which is preliminary data.</text>
</comment>
<evidence type="ECO:0000256" key="3">
    <source>
        <dbReference type="ARBA" id="ARBA00022833"/>
    </source>
</evidence>
<dbReference type="AlphaFoldDB" id="A0AA38T6T0"/>
<name>A0AA38T6T0_9ASTR</name>
<dbReference type="Pfam" id="PF03107">
    <property type="entry name" value="C1_2"/>
    <property type="match status" value="4"/>
</dbReference>